<organism evidence="2 3">
    <name type="scientific">Segatella oris F0302</name>
    <dbReference type="NCBI Taxonomy" id="649760"/>
    <lineage>
        <taxon>Bacteria</taxon>
        <taxon>Pseudomonadati</taxon>
        <taxon>Bacteroidota</taxon>
        <taxon>Bacteroidia</taxon>
        <taxon>Bacteroidales</taxon>
        <taxon>Prevotellaceae</taxon>
        <taxon>Segatella</taxon>
    </lineage>
</organism>
<dbReference type="RefSeq" id="WP_004375194.1">
    <property type="nucleotide sequence ID" value="NZ_GG703888.1"/>
</dbReference>
<accession>D1QUZ9</accession>
<proteinExistence type="predicted"/>
<dbReference type="PANTHER" id="PTHR22916">
    <property type="entry name" value="GLYCOSYLTRANSFERASE"/>
    <property type="match status" value="1"/>
</dbReference>
<sequence length="328" mass="38084">MTMPNSQDLRKYDKTPLVSFIIPTFNTDPTMLRSCIDSIRNLSLSNDSREIIVIDDGSDTPAISTLLDICDDIIYVRQPNQGISRSRNRGIDMAKGKYIQLIDGDDYLLQPTYEHCLDIARYHNPDMIVFDVAYSPSVTITEDIEGPFTGAAYMQAHSIRGASCFYIFKKDMLQGLRFRSDMNYYAEDEEFTAQLMLHAERLFTTSAKSYFYRQHKASVLHQHDRRSRIQRLENTEKVILYLQEQLNTLPQSKQFALQRRIAQLSMDHLYNTARLTHSLSRLEETCERLHAHGLFPLPEKNYTAKYRVFQKLCKSSWGRRIIIATTLL</sequence>
<keyword evidence="2" id="KW-0808">Transferase</keyword>
<evidence type="ECO:0000313" key="2">
    <source>
        <dbReference type="EMBL" id="EFB30947.1"/>
    </source>
</evidence>
<dbReference type="InterPro" id="IPR001173">
    <property type="entry name" value="Glyco_trans_2-like"/>
</dbReference>
<dbReference type="HOGENOM" id="CLU_025996_25_1_10"/>
<name>D1QUZ9_9BACT</name>
<dbReference type="PANTHER" id="PTHR22916:SF3">
    <property type="entry name" value="UDP-GLCNAC:BETAGAL BETA-1,3-N-ACETYLGLUCOSAMINYLTRANSFERASE-LIKE PROTEIN 1"/>
    <property type="match status" value="1"/>
</dbReference>
<dbReference type="AlphaFoldDB" id="D1QUZ9"/>
<dbReference type="InterPro" id="IPR029044">
    <property type="entry name" value="Nucleotide-diphossugar_trans"/>
</dbReference>
<dbReference type="SUPFAM" id="SSF53448">
    <property type="entry name" value="Nucleotide-diphospho-sugar transferases"/>
    <property type="match status" value="1"/>
</dbReference>
<dbReference type="CDD" id="cd00761">
    <property type="entry name" value="Glyco_tranf_GTA_type"/>
    <property type="match status" value="1"/>
</dbReference>
<protein>
    <submittedName>
        <fullName evidence="2">Glycosyltransferase, group 2 family protein</fullName>
        <ecNumber evidence="2">2.4.-.-</ecNumber>
    </submittedName>
</protein>
<dbReference type="Proteomes" id="UP000004079">
    <property type="component" value="Unassembled WGS sequence"/>
</dbReference>
<gene>
    <name evidence="2" type="ORF">HMPREF0971_02836</name>
</gene>
<evidence type="ECO:0000259" key="1">
    <source>
        <dbReference type="Pfam" id="PF00535"/>
    </source>
</evidence>
<evidence type="ECO:0000313" key="3">
    <source>
        <dbReference type="Proteomes" id="UP000004079"/>
    </source>
</evidence>
<dbReference type="Pfam" id="PF00535">
    <property type="entry name" value="Glycos_transf_2"/>
    <property type="match status" value="1"/>
</dbReference>
<comment type="caution">
    <text evidence="2">The sequence shown here is derived from an EMBL/GenBank/DDBJ whole genome shotgun (WGS) entry which is preliminary data.</text>
</comment>
<keyword evidence="2" id="KW-0328">Glycosyltransferase</keyword>
<dbReference type="EC" id="2.4.-.-" evidence="2"/>
<reference evidence="2 3" key="1">
    <citation type="submission" date="2009-11" db="EMBL/GenBank/DDBJ databases">
        <authorList>
            <person name="Weinstock G."/>
            <person name="Sodergren E."/>
            <person name="Clifton S."/>
            <person name="Fulton L."/>
            <person name="Fulton B."/>
            <person name="Courtney L."/>
            <person name="Fronick C."/>
            <person name="Harrison M."/>
            <person name="Strong C."/>
            <person name="Farmer C."/>
            <person name="Delahaunty K."/>
            <person name="Markovic C."/>
            <person name="Hall O."/>
            <person name="Minx P."/>
            <person name="Tomlinson C."/>
            <person name="Mitreva M."/>
            <person name="Nelson J."/>
            <person name="Hou S."/>
            <person name="Wollam A."/>
            <person name="Pepin K.H."/>
            <person name="Johnson M."/>
            <person name="Bhonagiri V."/>
            <person name="Nash W.E."/>
            <person name="Warren W."/>
            <person name="Chinwalla A."/>
            <person name="Mardis E.R."/>
            <person name="Wilson R.K."/>
        </authorList>
    </citation>
    <scope>NUCLEOTIDE SEQUENCE [LARGE SCALE GENOMIC DNA]</scope>
    <source>
        <strain evidence="2 3">F0302</strain>
    </source>
</reference>
<dbReference type="STRING" id="649760.HMPREF0971_02836"/>
<dbReference type="Gene3D" id="3.90.550.10">
    <property type="entry name" value="Spore Coat Polysaccharide Biosynthesis Protein SpsA, Chain A"/>
    <property type="match status" value="1"/>
</dbReference>
<feature type="domain" description="Glycosyltransferase 2-like" evidence="1">
    <location>
        <begin position="19"/>
        <end position="136"/>
    </location>
</feature>
<dbReference type="GO" id="GO:0016758">
    <property type="term" value="F:hexosyltransferase activity"/>
    <property type="evidence" value="ECO:0007669"/>
    <property type="project" value="UniProtKB-ARBA"/>
</dbReference>
<dbReference type="EMBL" id="ACUZ02000049">
    <property type="protein sequence ID" value="EFB30947.1"/>
    <property type="molecule type" value="Genomic_DNA"/>
</dbReference>